<accession>B1W1N3</accession>
<dbReference type="KEGG" id="sgr:SGR_2429"/>
<dbReference type="AlphaFoldDB" id="B1W1N3"/>
<protein>
    <submittedName>
        <fullName evidence="2">Uncharacterized protein</fullName>
    </submittedName>
</protein>
<organism evidence="2 3">
    <name type="scientific">Streptomyces griseus subsp. griseus (strain JCM 4626 / CBS 651.72 / NBRC 13350 / KCC S-0626 / ISP 5235)</name>
    <dbReference type="NCBI Taxonomy" id="455632"/>
    <lineage>
        <taxon>Bacteria</taxon>
        <taxon>Bacillati</taxon>
        <taxon>Actinomycetota</taxon>
        <taxon>Actinomycetes</taxon>
        <taxon>Kitasatosporales</taxon>
        <taxon>Streptomycetaceae</taxon>
        <taxon>Streptomyces</taxon>
    </lineage>
</organism>
<gene>
    <name evidence="2" type="ordered locus">SGR_2429</name>
</gene>
<proteinExistence type="predicted"/>
<dbReference type="EMBL" id="AP009493">
    <property type="protein sequence ID" value="BAG19258.1"/>
    <property type="molecule type" value="Genomic_DNA"/>
</dbReference>
<feature type="transmembrane region" description="Helical" evidence="1">
    <location>
        <begin position="37"/>
        <end position="55"/>
    </location>
</feature>
<keyword evidence="1" id="KW-1133">Transmembrane helix</keyword>
<dbReference type="RefSeq" id="WP_012379189.1">
    <property type="nucleotide sequence ID" value="NC_010572.1"/>
</dbReference>
<evidence type="ECO:0000256" key="1">
    <source>
        <dbReference type="SAM" id="Phobius"/>
    </source>
</evidence>
<reference evidence="3" key="1">
    <citation type="journal article" date="2008" name="J. Bacteriol.">
        <title>Genome sequence of the streptomycin-producing microorganism Streptomyces griseus IFO 13350.</title>
        <authorList>
            <person name="Ohnishi Y."/>
            <person name="Ishikawa J."/>
            <person name="Hara H."/>
            <person name="Suzuki H."/>
            <person name="Ikenoya M."/>
            <person name="Ikeda H."/>
            <person name="Yamashita A."/>
            <person name="Hattori M."/>
            <person name="Horinouchi S."/>
        </authorList>
    </citation>
    <scope>NUCLEOTIDE SEQUENCE [LARGE SCALE GENOMIC DNA]</scope>
    <source>
        <strain evidence="3">JCM 4626 / NBRC 13350</strain>
    </source>
</reference>
<dbReference type="HOGENOM" id="CLU_2883991_0_0_11"/>
<dbReference type="Proteomes" id="UP000001685">
    <property type="component" value="Chromosome"/>
</dbReference>
<name>B1W1N3_STRGG</name>
<evidence type="ECO:0000313" key="3">
    <source>
        <dbReference type="Proteomes" id="UP000001685"/>
    </source>
</evidence>
<sequence>MTNEKATINKVFGILILAMTALMVISVVVMLATGAKFVPIMAAPVVFLIIGALMYRSGRRRSA</sequence>
<keyword evidence="1" id="KW-0812">Transmembrane</keyword>
<evidence type="ECO:0000313" key="2">
    <source>
        <dbReference type="EMBL" id="BAG19258.1"/>
    </source>
</evidence>
<dbReference type="PATRIC" id="fig|455632.4.peg.2474"/>
<feature type="transmembrane region" description="Helical" evidence="1">
    <location>
        <begin position="12"/>
        <end position="31"/>
    </location>
</feature>
<keyword evidence="1" id="KW-0472">Membrane</keyword>